<protein>
    <recommendedName>
        <fullName evidence="3">Ig-like domain-containing protein</fullName>
    </recommendedName>
</protein>
<evidence type="ECO:0000313" key="2">
    <source>
        <dbReference type="EMBL" id="CAD7393256.1"/>
    </source>
</evidence>
<name>A0A7R9CCR5_TIMCR</name>
<evidence type="ECO:0008006" key="3">
    <source>
        <dbReference type="Google" id="ProtNLM"/>
    </source>
</evidence>
<accession>A0A7R9CCR5</accession>
<evidence type="ECO:0000256" key="1">
    <source>
        <dbReference type="SAM" id="MobiDB-lite"/>
    </source>
</evidence>
<dbReference type="EMBL" id="OC316678">
    <property type="protein sequence ID" value="CAD7393256.1"/>
    <property type="molecule type" value="Genomic_DNA"/>
</dbReference>
<dbReference type="AlphaFoldDB" id="A0A7R9CCR5"/>
<sequence>MCHPPTGHLGPGQFIGLYLKSSNPPTQKGEMIRIPREARINSSSPSNHSLVGPTQGDHLSPTYPRVQPISGSPPQTPGQRARKQAREAAVHDLGLGAQPCVHNKSSLTKSGTPRVPVSNRCKQAPVSLARGPSGDCGIHLNGVLTSEINSSTLPRKSRVSQFEKEYNSANDVVFDCCVHAHIGGGWGGRWDCQVERALLLSQCRLWRDGGMVNQHYEPEVQSPGGFLGNNVIIRCSVPSFVKERVSITSWLQEPSFNIYPSTVSEPALRDQQFSLYLAVPPSSQPASYVCMRTTVKHHVAGTWKQGVLQFRSAYTRAVTAYKCKYDASPNSHFERREKPKVRLVRSLVRGRRLCVEHPRTTLVEERNVENAIMDQRPRCLSASHAISVTTAHLERLTAGSKL</sequence>
<feature type="compositionally biased region" description="Polar residues" evidence="1">
    <location>
        <begin position="40"/>
        <end position="49"/>
    </location>
</feature>
<organism evidence="2">
    <name type="scientific">Timema cristinae</name>
    <name type="common">Walking stick</name>
    <dbReference type="NCBI Taxonomy" id="61476"/>
    <lineage>
        <taxon>Eukaryota</taxon>
        <taxon>Metazoa</taxon>
        <taxon>Ecdysozoa</taxon>
        <taxon>Arthropoda</taxon>
        <taxon>Hexapoda</taxon>
        <taxon>Insecta</taxon>
        <taxon>Pterygota</taxon>
        <taxon>Neoptera</taxon>
        <taxon>Polyneoptera</taxon>
        <taxon>Phasmatodea</taxon>
        <taxon>Timematodea</taxon>
        <taxon>Timematoidea</taxon>
        <taxon>Timematidae</taxon>
        <taxon>Timema</taxon>
    </lineage>
</organism>
<feature type="region of interest" description="Disordered" evidence="1">
    <location>
        <begin position="39"/>
        <end position="83"/>
    </location>
</feature>
<dbReference type="Gene3D" id="2.60.40.10">
    <property type="entry name" value="Immunoglobulins"/>
    <property type="match status" value="1"/>
</dbReference>
<dbReference type="InterPro" id="IPR013783">
    <property type="entry name" value="Ig-like_fold"/>
</dbReference>
<gene>
    <name evidence="2" type="ORF">TCEB3V08_LOCUS1237</name>
</gene>
<proteinExistence type="predicted"/>
<reference evidence="2" key="1">
    <citation type="submission" date="2020-11" db="EMBL/GenBank/DDBJ databases">
        <authorList>
            <person name="Tran Van P."/>
        </authorList>
    </citation>
    <scope>NUCLEOTIDE SEQUENCE</scope>
</reference>